<feature type="region of interest" description="Disordered" evidence="1">
    <location>
        <begin position="397"/>
        <end position="417"/>
    </location>
</feature>
<dbReference type="Proteomes" id="UP000583944">
    <property type="component" value="Unassembled WGS sequence"/>
</dbReference>
<evidence type="ECO:0000313" key="3">
    <source>
        <dbReference type="Proteomes" id="UP000583944"/>
    </source>
</evidence>
<evidence type="ECO:0000256" key="1">
    <source>
        <dbReference type="SAM" id="MobiDB-lite"/>
    </source>
</evidence>
<feature type="compositionally biased region" description="Basic and acidic residues" evidence="1">
    <location>
        <begin position="397"/>
        <end position="410"/>
    </location>
</feature>
<feature type="region of interest" description="Disordered" evidence="1">
    <location>
        <begin position="58"/>
        <end position="142"/>
    </location>
</feature>
<accession>A0A7J6Y3C7</accession>
<dbReference type="EMBL" id="JABDHM010000040">
    <property type="protein sequence ID" value="KAF5221187.1"/>
    <property type="molecule type" value="Genomic_DNA"/>
</dbReference>
<feature type="compositionally biased region" description="Basic and acidic residues" evidence="1">
    <location>
        <begin position="120"/>
        <end position="135"/>
    </location>
</feature>
<dbReference type="AlphaFoldDB" id="A0A7J6Y3C7"/>
<evidence type="ECO:0000313" key="2">
    <source>
        <dbReference type="EMBL" id="KAF5221187.1"/>
    </source>
</evidence>
<dbReference type="VEuPathDB" id="TriTrypDB:ECC02_005755"/>
<feature type="compositionally biased region" description="Basic residues" evidence="1">
    <location>
        <begin position="84"/>
        <end position="96"/>
    </location>
</feature>
<reference evidence="2 3" key="1">
    <citation type="journal article" date="2019" name="Genome Biol. Evol.">
        <title>Nanopore Sequencing Significantly Improves Genome Assembly of the Protozoan Parasite Trypanosoma cruzi.</title>
        <authorList>
            <person name="Diaz-Viraque F."/>
            <person name="Pita S."/>
            <person name="Greif G."/>
            <person name="de Souza R.C.M."/>
            <person name="Iraola G."/>
            <person name="Robello C."/>
        </authorList>
    </citation>
    <scope>NUCLEOTIDE SEQUENCE [LARGE SCALE GENOMIC DNA]</scope>
    <source>
        <strain evidence="2 3">Berenice</strain>
    </source>
</reference>
<protein>
    <submittedName>
        <fullName evidence="2">Uncharacterized protein</fullName>
    </submittedName>
</protein>
<proteinExistence type="predicted"/>
<gene>
    <name evidence="2" type="ORF">ECC02_005755</name>
</gene>
<feature type="region of interest" description="Disordered" evidence="1">
    <location>
        <begin position="236"/>
        <end position="257"/>
    </location>
</feature>
<organism evidence="2 3">
    <name type="scientific">Trypanosoma cruzi</name>
    <dbReference type="NCBI Taxonomy" id="5693"/>
    <lineage>
        <taxon>Eukaryota</taxon>
        <taxon>Discoba</taxon>
        <taxon>Euglenozoa</taxon>
        <taxon>Kinetoplastea</taxon>
        <taxon>Metakinetoplastina</taxon>
        <taxon>Trypanosomatida</taxon>
        <taxon>Trypanosomatidae</taxon>
        <taxon>Trypanosoma</taxon>
        <taxon>Schizotrypanum</taxon>
    </lineage>
</organism>
<dbReference type="VEuPathDB" id="TriTrypDB:BCY84_17422"/>
<name>A0A7J6Y3C7_TRYCR</name>
<comment type="caution">
    <text evidence="2">The sequence shown here is derived from an EMBL/GenBank/DDBJ whole genome shotgun (WGS) entry which is preliminary data.</text>
</comment>
<sequence length="490" mass="54915">MLVELTPEKEASRVEAREAVLAAKTMLAAVSGASLLSREAFINICVEASLAFLREKRRQKSNGDRDNRLKPNASLSPHSDVRRSSGKKSYHHHRRGGSSDDKRNHAAKMKRRHDASVIYRKYEQDERGEEQKKENQQLSQFSEEELGRLRELVEREYGASRHEDAVGTGVVVPAQFTALPPAKLEAATIIRQVLEDPYRRGAISRQQYAVIVLAVMEKLFPDLVTVTNDAMVSYHKSHSRNRSSSGSSVAHDRTVEENDVQNGEEIFMEEEEMFILDPPQELHAALRPDVAELTRQLTERALQHYLQPDNNAHERQLVGGEGCRGGCVINDVSPLPRNPYGANKPQDFYQDSASTSMSFSVQFDDAFEEQVEKLCQLLEKKYALDLSSARAANIHQRVSESRDHASKEANNKTGKTDCMFTVNAGSPSSCDGDCTGEASAAAAAAARERREELLTAALHYQEELYQTQTRLRGIMQELYETEHSKNDSIV</sequence>